<evidence type="ECO:0000313" key="2">
    <source>
        <dbReference type="EMBL" id="KAK9290080.1"/>
    </source>
</evidence>
<feature type="region of interest" description="Disordered" evidence="1">
    <location>
        <begin position="63"/>
        <end position="87"/>
    </location>
</feature>
<sequence>MLLLIRSSSWCPVCQTRFTSRSLKCRSGFLATWVCVNSSKNSRRPNRTHTASWPTPSVISNWNTSNTTRRSKGRRCGRLDPSRSSTPNLWTWQREATKLPSIKTGVSNGLTRRILTQCSTFVLEVYAFSPSRSSWKLGWV</sequence>
<proteinExistence type="predicted"/>
<reference evidence="2 3" key="1">
    <citation type="journal article" date="2024" name="Plant J.">
        <title>Genome sequences and population genomics reveal climatic adaptation and genomic divergence between two closely related sweetgum species.</title>
        <authorList>
            <person name="Xu W.Q."/>
            <person name="Ren C.Q."/>
            <person name="Zhang X.Y."/>
            <person name="Comes H.P."/>
            <person name="Liu X.H."/>
            <person name="Li Y.G."/>
            <person name="Kettle C.J."/>
            <person name="Jalonen R."/>
            <person name="Gaisberger H."/>
            <person name="Ma Y.Z."/>
            <person name="Qiu Y.X."/>
        </authorList>
    </citation>
    <scope>NUCLEOTIDE SEQUENCE [LARGE SCALE GENOMIC DNA]</scope>
    <source>
        <strain evidence="2">Hangzhou</strain>
    </source>
</reference>
<dbReference type="EMBL" id="JBBPBK010000002">
    <property type="protein sequence ID" value="KAK9290080.1"/>
    <property type="molecule type" value="Genomic_DNA"/>
</dbReference>
<evidence type="ECO:0000256" key="1">
    <source>
        <dbReference type="SAM" id="MobiDB-lite"/>
    </source>
</evidence>
<protein>
    <submittedName>
        <fullName evidence="2">Uncharacterized protein</fullName>
    </submittedName>
</protein>
<keyword evidence="3" id="KW-1185">Reference proteome</keyword>
<dbReference type="Proteomes" id="UP001415857">
    <property type="component" value="Unassembled WGS sequence"/>
</dbReference>
<evidence type="ECO:0000313" key="3">
    <source>
        <dbReference type="Proteomes" id="UP001415857"/>
    </source>
</evidence>
<dbReference type="AlphaFoldDB" id="A0AAP0X913"/>
<comment type="caution">
    <text evidence="2">The sequence shown here is derived from an EMBL/GenBank/DDBJ whole genome shotgun (WGS) entry which is preliminary data.</text>
</comment>
<gene>
    <name evidence="2" type="ORF">L1049_008244</name>
</gene>
<organism evidence="2 3">
    <name type="scientific">Liquidambar formosana</name>
    <name type="common">Formosan gum</name>
    <dbReference type="NCBI Taxonomy" id="63359"/>
    <lineage>
        <taxon>Eukaryota</taxon>
        <taxon>Viridiplantae</taxon>
        <taxon>Streptophyta</taxon>
        <taxon>Embryophyta</taxon>
        <taxon>Tracheophyta</taxon>
        <taxon>Spermatophyta</taxon>
        <taxon>Magnoliopsida</taxon>
        <taxon>eudicotyledons</taxon>
        <taxon>Gunneridae</taxon>
        <taxon>Pentapetalae</taxon>
        <taxon>Saxifragales</taxon>
        <taxon>Altingiaceae</taxon>
        <taxon>Liquidambar</taxon>
    </lineage>
</organism>
<name>A0AAP0X913_LIQFO</name>
<accession>A0AAP0X913</accession>